<gene>
    <name evidence="1" type="ORF">A3J30_04420</name>
</gene>
<comment type="caution">
    <text evidence="1">The sequence shown here is derived from an EMBL/GenBank/DDBJ whole genome shotgun (WGS) entry which is preliminary data.</text>
</comment>
<dbReference type="AlphaFoldDB" id="A0A1G2RWW5"/>
<dbReference type="Proteomes" id="UP000178222">
    <property type="component" value="Unassembled WGS sequence"/>
</dbReference>
<evidence type="ECO:0000313" key="1">
    <source>
        <dbReference type="EMBL" id="OHA76561.1"/>
    </source>
</evidence>
<evidence type="ECO:0000313" key="2">
    <source>
        <dbReference type="Proteomes" id="UP000178222"/>
    </source>
</evidence>
<protein>
    <submittedName>
        <fullName evidence="1">Uncharacterized protein</fullName>
    </submittedName>
</protein>
<organism evidence="1 2">
    <name type="scientific">Candidatus Wildermuthbacteria bacterium RIFCSPLOWO2_02_FULL_47_9c</name>
    <dbReference type="NCBI Taxonomy" id="1802466"/>
    <lineage>
        <taxon>Bacteria</taxon>
        <taxon>Candidatus Wildermuthiibacteriota</taxon>
    </lineage>
</organism>
<reference evidence="1 2" key="1">
    <citation type="journal article" date="2016" name="Nat. Commun.">
        <title>Thousands of microbial genomes shed light on interconnected biogeochemical processes in an aquifer system.</title>
        <authorList>
            <person name="Anantharaman K."/>
            <person name="Brown C.T."/>
            <person name="Hug L.A."/>
            <person name="Sharon I."/>
            <person name="Castelle C.J."/>
            <person name="Probst A.J."/>
            <person name="Thomas B.C."/>
            <person name="Singh A."/>
            <person name="Wilkins M.J."/>
            <person name="Karaoz U."/>
            <person name="Brodie E.L."/>
            <person name="Williams K.H."/>
            <person name="Hubbard S.S."/>
            <person name="Banfield J.F."/>
        </authorList>
    </citation>
    <scope>NUCLEOTIDE SEQUENCE [LARGE SCALE GENOMIC DNA]</scope>
</reference>
<accession>A0A1G2RWW5</accession>
<name>A0A1G2RWW5_9BACT</name>
<dbReference type="EMBL" id="MHUL01000032">
    <property type="protein sequence ID" value="OHA76561.1"/>
    <property type="molecule type" value="Genomic_DNA"/>
</dbReference>
<proteinExistence type="predicted"/>
<sequence>MKNIFLLMILLLVAGFAVIYFYTPATILVARLTPNGGLLLKYCDFHTYQVEIGPHCHWIWESQHYHLL</sequence>